<keyword evidence="7" id="KW-1185">Reference proteome</keyword>
<dbReference type="SUPFAM" id="SSF48452">
    <property type="entry name" value="TPR-like"/>
    <property type="match status" value="2"/>
</dbReference>
<accession>A0AAY4AR25</accession>
<dbReference type="PANTHER" id="PTHR31859:SF4">
    <property type="entry name" value="TETRATRICOPEPTIDE REPEAT PROTEIN 39B"/>
    <property type="match status" value="1"/>
</dbReference>
<protein>
    <recommendedName>
        <fullName evidence="2">Tetratricopeptide repeat protein 39B</fullName>
    </recommendedName>
</protein>
<reference evidence="6 7" key="1">
    <citation type="submission" date="2020-06" db="EMBL/GenBank/DDBJ databases">
        <authorList>
            <consortium name="Wellcome Sanger Institute Data Sharing"/>
        </authorList>
    </citation>
    <scope>NUCLEOTIDE SEQUENCE [LARGE SCALE GENOMIC DNA]</scope>
</reference>
<reference evidence="6" key="2">
    <citation type="submission" date="2025-08" db="UniProtKB">
        <authorList>
            <consortium name="Ensembl"/>
        </authorList>
    </citation>
    <scope>IDENTIFICATION</scope>
</reference>
<name>A0AAY4AR25_9TELE</name>
<evidence type="ECO:0000256" key="3">
    <source>
        <dbReference type="ARBA" id="ARBA00022737"/>
    </source>
</evidence>
<dbReference type="Proteomes" id="UP000694580">
    <property type="component" value="Chromosome 4"/>
</dbReference>
<comment type="similarity">
    <text evidence="1">Belongs to the TTC39 family.</text>
</comment>
<reference evidence="6" key="3">
    <citation type="submission" date="2025-09" db="UniProtKB">
        <authorList>
            <consortium name="Ensembl"/>
        </authorList>
    </citation>
    <scope>IDENTIFICATION</scope>
</reference>
<evidence type="ECO:0000256" key="5">
    <source>
        <dbReference type="ARBA" id="ARBA00023098"/>
    </source>
</evidence>
<dbReference type="Pfam" id="PF13181">
    <property type="entry name" value="TPR_8"/>
    <property type="match status" value="1"/>
</dbReference>
<dbReference type="Ensembl" id="ENSDCDT00010011797.1">
    <property type="protein sequence ID" value="ENSDCDP00010011273.1"/>
    <property type="gene ID" value="ENSDCDG00010004965.1"/>
</dbReference>
<keyword evidence="5" id="KW-0443">Lipid metabolism</keyword>
<gene>
    <name evidence="6" type="primary">TTC39B</name>
</gene>
<dbReference type="PANTHER" id="PTHR31859">
    <property type="entry name" value="TETRATRICOPEPTIDE REPEAT PROTEIN 39 FAMILY MEMBER"/>
    <property type="match status" value="1"/>
</dbReference>
<dbReference type="Pfam" id="PF10300">
    <property type="entry name" value="Iml2-TPR_39"/>
    <property type="match status" value="1"/>
</dbReference>
<dbReference type="SMART" id="SM00028">
    <property type="entry name" value="TPR"/>
    <property type="match status" value="2"/>
</dbReference>
<sequence>EAFDSSPVQTKVDLVTALEDCYGALSLFLNNKFSEALGILRPWCSMYHAMGYSSILVMQAAMTFEPRDMHAAMTALNEALQTCQRIKLVKPSSAAFGSVSNLILISLPFVVEMHADLCYAEVLLQNAALTFLEDESLIGFIRGGIRIRSSYQIFKQCQAILNSNQDLAKESETLVHFAGGVHMGIGSFNLMLSLLPSKVLRLLEFIGFSGNRELGLSYLRQGAASSNLRAILSTITLLMYHLYVTVILGSGDGNLAEAELLLDPYIKLFPNGCLMIFYTARIAALKGDFELSQQMFLECITAQQEWHQIHHLCYWELMWSYCFLQDWKEAYRYADLLSKESKWSQAIYVFQKASVLCMMSEEEQKDTGENVIELFRQVEGLRLKFAGKSVPSEKFAVRKARRYNAPNPVKLVIPLVEMMYMWNGFHLVGKRPDLTVNFLVTIEKAEEQLRNDPKPSEYHTDDRCLVQMLKGVCLKHLGRLQQAEKCYAEVISSEKNIKYDHYLVPFTLYELGLLCKQQGDTEKAIAHIENAKLNYKGYSMESRLNFRIHAAQSALGRTPETSPRQQRESA</sequence>
<evidence type="ECO:0000313" key="7">
    <source>
        <dbReference type="Proteomes" id="UP000694580"/>
    </source>
</evidence>
<dbReference type="InterPro" id="IPR011990">
    <property type="entry name" value="TPR-like_helical_dom_sf"/>
</dbReference>
<keyword evidence="4" id="KW-0802">TPR repeat</keyword>
<organism evidence="6 7">
    <name type="scientific">Denticeps clupeoides</name>
    <name type="common">denticle herring</name>
    <dbReference type="NCBI Taxonomy" id="299321"/>
    <lineage>
        <taxon>Eukaryota</taxon>
        <taxon>Metazoa</taxon>
        <taxon>Chordata</taxon>
        <taxon>Craniata</taxon>
        <taxon>Vertebrata</taxon>
        <taxon>Euteleostomi</taxon>
        <taxon>Actinopterygii</taxon>
        <taxon>Neopterygii</taxon>
        <taxon>Teleostei</taxon>
        <taxon>Clupei</taxon>
        <taxon>Clupeiformes</taxon>
        <taxon>Denticipitoidei</taxon>
        <taxon>Denticipitidae</taxon>
        <taxon>Denticeps</taxon>
    </lineage>
</organism>
<dbReference type="InterPro" id="IPR019734">
    <property type="entry name" value="TPR_rpt"/>
</dbReference>
<dbReference type="GeneTree" id="ENSGT00950000182917"/>
<dbReference type="Gene3D" id="1.25.40.10">
    <property type="entry name" value="Tetratricopeptide repeat domain"/>
    <property type="match status" value="2"/>
</dbReference>
<evidence type="ECO:0000256" key="1">
    <source>
        <dbReference type="ARBA" id="ARBA00006400"/>
    </source>
</evidence>
<dbReference type="InterPro" id="IPR019412">
    <property type="entry name" value="IML2/TPR_39"/>
</dbReference>
<proteinExistence type="inferred from homology"/>
<keyword evidence="3" id="KW-0677">Repeat</keyword>
<evidence type="ECO:0000256" key="4">
    <source>
        <dbReference type="ARBA" id="ARBA00022803"/>
    </source>
</evidence>
<dbReference type="AlphaFoldDB" id="A0AAY4AR25"/>
<dbReference type="GO" id="GO:0006629">
    <property type="term" value="P:lipid metabolic process"/>
    <property type="evidence" value="ECO:0007669"/>
    <property type="project" value="UniProtKB-KW"/>
</dbReference>
<evidence type="ECO:0000313" key="6">
    <source>
        <dbReference type="Ensembl" id="ENSDCDP00010011273.1"/>
    </source>
</evidence>
<evidence type="ECO:0000256" key="2">
    <source>
        <dbReference type="ARBA" id="ARBA00015483"/>
    </source>
</evidence>